<protein>
    <submittedName>
        <fullName evidence="2">Uncharacterized protein</fullName>
    </submittedName>
</protein>
<evidence type="ECO:0000313" key="2">
    <source>
        <dbReference type="EMBL" id="MCC2615322.1"/>
    </source>
</evidence>
<dbReference type="Proteomes" id="UP001520878">
    <property type="component" value="Unassembled WGS sequence"/>
</dbReference>
<evidence type="ECO:0000256" key="1">
    <source>
        <dbReference type="SAM" id="Phobius"/>
    </source>
</evidence>
<proteinExistence type="predicted"/>
<comment type="caution">
    <text evidence="2">The sequence shown here is derived from an EMBL/GenBank/DDBJ whole genome shotgun (WGS) entry which is preliminary data.</text>
</comment>
<evidence type="ECO:0000313" key="3">
    <source>
        <dbReference type="Proteomes" id="UP001520878"/>
    </source>
</evidence>
<accession>A0ABS8G412</accession>
<name>A0ABS8G412_9ALTE</name>
<keyword evidence="1" id="KW-0472">Membrane</keyword>
<organism evidence="2 3">
    <name type="scientific">Fluctibacter halophilus</name>
    <dbReference type="NCBI Taxonomy" id="226011"/>
    <lineage>
        <taxon>Bacteria</taxon>
        <taxon>Pseudomonadati</taxon>
        <taxon>Pseudomonadota</taxon>
        <taxon>Gammaproteobacteria</taxon>
        <taxon>Alteromonadales</taxon>
        <taxon>Alteromonadaceae</taxon>
        <taxon>Fluctibacter</taxon>
    </lineage>
</organism>
<keyword evidence="1" id="KW-1133">Transmembrane helix</keyword>
<gene>
    <name evidence="2" type="ORF">LJ739_03610</name>
</gene>
<dbReference type="RefSeq" id="WP_229157228.1">
    <property type="nucleotide sequence ID" value="NZ_JAJEWP010000001.1"/>
</dbReference>
<feature type="transmembrane region" description="Helical" evidence="1">
    <location>
        <begin position="12"/>
        <end position="29"/>
    </location>
</feature>
<keyword evidence="3" id="KW-1185">Reference proteome</keyword>
<reference evidence="2 3" key="1">
    <citation type="submission" date="2021-10" db="EMBL/GenBank/DDBJ databases">
        <title>Draft genome of Aestuariibacter halophilus JC2043.</title>
        <authorList>
            <person name="Emsley S.A."/>
            <person name="Pfannmuller K.M."/>
            <person name="Ushijima B."/>
            <person name="Saw J.H."/>
            <person name="Videau P."/>
        </authorList>
    </citation>
    <scope>NUCLEOTIDE SEQUENCE [LARGE SCALE GENOMIC DNA]</scope>
    <source>
        <strain evidence="2 3">JC2043</strain>
    </source>
</reference>
<sequence>MNPVHRDKIKRVLFRSNAVLLVLPLWYLYQSLNPTFPDPLAQQSIEELTVTPMPLDNEAPYMHDGVYVKDFMVTFTPNDISPLRQSFMHIGPEPLDIATLEQRFEGMLHGSRYGQHVHALAPQIIGAKDKLWLTVQFWDGRTGLASWSLSKRVTP</sequence>
<keyword evidence="1" id="KW-0812">Transmembrane</keyword>
<dbReference type="EMBL" id="JAJEWP010000001">
    <property type="protein sequence ID" value="MCC2615322.1"/>
    <property type="molecule type" value="Genomic_DNA"/>
</dbReference>